<feature type="domain" description="NAC" evidence="6">
    <location>
        <begin position="14"/>
        <end position="188"/>
    </location>
</feature>
<keyword evidence="1" id="KW-0805">Transcription regulation</keyword>
<evidence type="ECO:0000256" key="5">
    <source>
        <dbReference type="SAM" id="MobiDB-lite"/>
    </source>
</evidence>
<dbReference type="GeneID" id="115756306"/>
<reference evidence="8" key="1">
    <citation type="submission" date="2025-08" db="UniProtKB">
        <authorList>
            <consortium name="RefSeq"/>
        </authorList>
    </citation>
    <scope>IDENTIFICATION</scope>
    <source>
        <tissue evidence="8">Leaf</tissue>
    </source>
</reference>
<dbReference type="KEGG" id="rarg:115756306"/>
<name>A0A8B8QXE3_9MYRT</name>
<dbReference type="AlphaFoldDB" id="A0A8B8QXE3"/>
<proteinExistence type="predicted"/>
<dbReference type="Proteomes" id="UP000827889">
    <property type="component" value="Chromosome 6"/>
</dbReference>
<keyword evidence="7" id="KW-1185">Reference proteome</keyword>
<evidence type="ECO:0000259" key="6">
    <source>
        <dbReference type="PROSITE" id="PS51005"/>
    </source>
</evidence>
<dbReference type="Gene3D" id="2.170.150.80">
    <property type="entry name" value="NAC domain"/>
    <property type="match status" value="1"/>
</dbReference>
<evidence type="ECO:0000256" key="4">
    <source>
        <dbReference type="ARBA" id="ARBA00023242"/>
    </source>
</evidence>
<gene>
    <name evidence="8" type="primary">LOC115756306</name>
</gene>
<feature type="compositionally biased region" description="Polar residues" evidence="5">
    <location>
        <begin position="203"/>
        <end position="222"/>
    </location>
</feature>
<dbReference type="InterPro" id="IPR036093">
    <property type="entry name" value="NAC_dom_sf"/>
</dbReference>
<dbReference type="RefSeq" id="XP_030551881.1">
    <property type="nucleotide sequence ID" value="XM_030696021.2"/>
</dbReference>
<dbReference type="PANTHER" id="PTHR31744:SF77">
    <property type="entry name" value="PROTEIN FEZ"/>
    <property type="match status" value="1"/>
</dbReference>
<sequence>MEERNGGETTEELIMPGFRFHPTDEELVGFYLRRKVQKQAICVEIIKQLDIYKHDPWDLPKLATTLGEKEWYFYCPRDRKYRNSARPNRVTGGGFWKATGTDRPIYSTSHQLDDNASIGGSTKRRGNIIGLKKSLVFYRGRAGKGVKTDWMMHEFRLPSLSDLAATSLPSKKSLPTHELWAICRIFKKPKSTTQKALSHSLCLSPSTATQPPSDHHIPSQSPKDMFMRSSDETRSSASLSAPGDGTLDLASAAFDVPSSMLGDRAFSFVSLQTGPVQRIGANGGQMAAQKNVEDWRASSSSSLLMERCFTSAWSNFFSRCA</sequence>
<dbReference type="OrthoDB" id="1883668at2759"/>
<keyword evidence="4" id="KW-0539">Nucleus</keyword>
<evidence type="ECO:0000313" key="7">
    <source>
        <dbReference type="Proteomes" id="UP000827889"/>
    </source>
</evidence>
<dbReference type="PANTHER" id="PTHR31744">
    <property type="entry name" value="PROTEIN CUP-SHAPED COTYLEDON 2-RELATED"/>
    <property type="match status" value="1"/>
</dbReference>
<dbReference type="InterPro" id="IPR003441">
    <property type="entry name" value="NAC-dom"/>
</dbReference>
<protein>
    <submittedName>
        <fullName evidence="8">Protein FEZ</fullName>
    </submittedName>
</protein>
<dbReference type="Pfam" id="PF02365">
    <property type="entry name" value="NAM"/>
    <property type="match status" value="1"/>
</dbReference>
<feature type="region of interest" description="Disordered" evidence="5">
    <location>
        <begin position="203"/>
        <end position="242"/>
    </location>
</feature>
<evidence type="ECO:0000256" key="1">
    <source>
        <dbReference type="ARBA" id="ARBA00023015"/>
    </source>
</evidence>
<organism evidence="7 8">
    <name type="scientific">Rhodamnia argentea</name>
    <dbReference type="NCBI Taxonomy" id="178133"/>
    <lineage>
        <taxon>Eukaryota</taxon>
        <taxon>Viridiplantae</taxon>
        <taxon>Streptophyta</taxon>
        <taxon>Embryophyta</taxon>
        <taxon>Tracheophyta</taxon>
        <taxon>Spermatophyta</taxon>
        <taxon>Magnoliopsida</taxon>
        <taxon>eudicotyledons</taxon>
        <taxon>Gunneridae</taxon>
        <taxon>Pentapetalae</taxon>
        <taxon>rosids</taxon>
        <taxon>malvids</taxon>
        <taxon>Myrtales</taxon>
        <taxon>Myrtaceae</taxon>
        <taxon>Myrtoideae</taxon>
        <taxon>Myrteae</taxon>
        <taxon>Australasian group</taxon>
        <taxon>Rhodamnia</taxon>
    </lineage>
</organism>
<dbReference type="SUPFAM" id="SSF101941">
    <property type="entry name" value="NAC domain"/>
    <property type="match status" value="1"/>
</dbReference>
<feature type="compositionally biased region" description="Basic and acidic residues" evidence="5">
    <location>
        <begin position="225"/>
        <end position="234"/>
    </location>
</feature>
<dbReference type="GO" id="GO:0006355">
    <property type="term" value="P:regulation of DNA-templated transcription"/>
    <property type="evidence" value="ECO:0007669"/>
    <property type="project" value="InterPro"/>
</dbReference>
<dbReference type="GO" id="GO:0003677">
    <property type="term" value="F:DNA binding"/>
    <property type="evidence" value="ECO:0007669"/>
    <property type="project" value="UniProtKB-KW"/>
</dbReference>
<accession>A0A8B8QXE3</accession>
<evidence type="ECO:0000313" key="8">
    <source>
        <dbReference type="RefSeq" id="XP_030551881.1"/>
    </source>
</evidence>
<evidence type="ECO:0000256" key="2">
    <source>
        <dbReference type="ARBA" id="ARBA00023125"/>
    </source>
</evidence>
<evidence type="ECO:0000256" key="3">
    <source>
        <dbReference type="ARBA" id="ARBA00023163"/>
    </source>
</evidence>
<keyword evidence="2" id="KW-0238">DNA-binding</keyword>
<keyword evidence="3" id="KW-0804">Transcription</keyword>
<dbReference type="PROSITE" id="PS51005">
    <property type="entry name" value="NAC"/>
    <property type="match status" value="1"/>
</dbReference>